<organism evidence="3 4">
    <name type="scientific">Hominibacterium faecale</name>
    <dbReference type="NCBI Taxonomy" id="2839743"/>
    <lineage>
        <taxon>Bacteria</taxon>
        <taxon>Bacillati</taxon>
        <taxon>Bacillota</taxon>
        <taxon>Clostridia</taxon>
        <taxon>Peptostreptococcales</taxon>
        <taxon>Anaerovoracaceae</taxon>
        <taxon>Hominibacterium</taxon>
    </lineage>
</organism>
<keyword evidence="4" id="KW-1185">Reference proteome</keyword>
<dbReference type="Proteomes" id="UP001065549">
    <property type="component" value="Unassembled WGS sequence"/>
</dbReference>
<reference evidence="3" key="1">
    <citation type="submission" date="2022-09" db="EMBL/GenBank/DDBJ databases">
        <title>Culturomic study of gut microbiota in children with autism spectrum disorder.</title>
        <authorList>
            <person name="Efimov B.A."/>
            <person name="Chaplin A.V."/>
            <person name="Sokolova S.R."/>
            <person name="Pikina A.P."/>
            <person name="Korzhanova M."/>
            <person name="Belova V."/>
            <person name="Korostin D."/>
        </authorList>
    </citation>
    <scope>NUCLEOTIDE SEQUENCE</scope>
    <source>
        <strain evidence="3">ASD5510</strain>
    </source>
</reference>
<sequence>MGEKKENLDFFQTTYDCVIENGTVIDPKTELRTIANVAILNGKIAGVTRAPLKAARTIDATGKIVCPGIVDPHSHADGQLFSGYVMASMGVTTIIVGSCGLGPYPVKEFLTGLDETGYPLNTAALTPQSWILREKAGIESPYHQATEKQIRQMAQWAEEDLLNGAIGLSLGLEYAPVTSWDEMAAMAKVAAKYDKVMPIHSRAGGWNSLEATREVIKLQETTGVRVLISHHVYQCGQGMMEESLKIIEKARRQGYEIAVDSGAYCDFACPVGSEVFCEGWQDIYDCTYHDILAGTGKYAGQRLTEETFNEMREQDPDASVTAFVGKPYEVALALKQPYVMMSTDGGFPNLAPGIGHPQTAGTYPKILKDLVRDQDVLTLMDFAKKSSWMPAQLFGLETKGFIGEGADADILIFDLKRVKDNATFPGLGDPMAQPDGIDYVLVAGVPVIDGGEIKKDAKPGKSIFAKTELWKI</sequence>
<comment type="caution">
    <text evidence="3">The sequence shown here is derived from an EMBL/GenBank/DDBJ whole genome shotgun (WGS) entry which is preliminary data.</text>
</comment>
<dbReference type="SUPFAM" id="SSF51556">
    <property type="entry name" value="Metallo-dependent hydrolases"/>
    <property type="match status" value="1"/>
</dbReference>
<dbReference type="InterPro" id="IPR032466">
    <property type="entry name" value="Metal_Hydrolase"/>
</dbReference>
<dbReference type="PANTHER" id="PTHR11647">
    <property type="entry name" value="HYDRANTOINASE/DIHYDROPYRIMIDINASE FAMILY MEMBER"/>
    <property type="match status" value="1"/>
</dbReference>
<dbReference type="Pfam" id="PF01979">
    <property type="entry name" value="Amidohydro_1"/>
    <property type="match status" value="1"/>
</dbReference>
<comment type="cofactor">
    <cofactor evidence="1">
        <name>Zn(2+)</name>
        <dbReference type="ChEBI" id="CHEBI:29105"/>
    </cofactor>
</comment>
<gene>
    <name evidence="3" type="ORF">OBO34_06290</name>
</gene>
<feature type="domain" description="Amidohydrolase-related" evidence="2">
    <location>
        <begin position="339"/>
        <end position="430"/>
    </location>
</feature>
<dbReference type="SUPFAM" id="SSF51338">
    <property type="entry name" value="Composite domain of metallo-dependent hydrolases"/>
    <property type="match status" value="1"/>
</dbReference>
<dbReference type="PANTHER" id="PTHR11647:SF1">
    <property type="entry name" value="COLLAPSIN RESPONSE MEDIATOR PROTEIN"/>
    <property type="match status" value="1"/>
</dbReference>
<dbReference type="RefSeq" id="WP_148395235.1">
    <property type="nucleotide sequence ID" value="NZ_JAOSHN010000002.1"/>
</dbReference>
<dbReference type="EMBL" id="JAOSHN010000002">
    <property type="protein sequence ID" value="MCU7377961.1"/>
    <property type="molecule type" value="Genomic_DNA"/>
</dbReference>
<dbReference type="InterPro" id="IPR050378">
    <property type="entry name" value="Metallo-dep_Hydrolases_sf"/>
</dbReference>
<protein>
    <submittedName>
        <fullName evidence="3">Amidohydrolase family protein</fullName>
    </submittedName>
</protein>
<name>A0A9J6QLC7_9FIRM</name>
<dbReference type="InterPro" id="IPR006680">
    <property type="entry name" value="Amidohydro-rel"/>
</dbReference>
<dbReference type="GO" id="GO:0016812">
    <property type="term" value="F:hydrolase activity, acting on carbon-nitrogen (but not peptide) bonds, in cyclic amides"/>
    <property type="evidence" value="ECO:0007669"/>
    <property type="project" value="TreeGrafter"/>
</dbReference>
<proteinExistence type="predicted"/>
<evidence type="ECO:0000259" key="2">
    <source>
        <dbReference type="Pfam" id="PF01979"/>
    </source>
</evidence>
<dbReference type="Gene3D" id="3.20.20.140">
    <property type="entry name" value="Metal-dependent hydrolases"/>
    <property type="match status" value="1"/>
</dbReference>
<evidence type="ECO:0000313" key="3">
    <source>
        <dbReference type="EMBL" id="MCU7377961.1"/>
    </source>
</evidence>
<dbReference type="GO" id="GO:0005829">
    <property type="term" value="C:cytosol"/>
    <property type="evidence" value="ECO:0007669"/>
    <property type="project" value="TreeGrafter"/>
</dbReference>
<evidence type="ECO:0000256" key="1">
    <source>
        <dbReference type="ARBA" id="ARBA00001947"/>
    </source>
</evidence>
<accession>A0A9J6QLC7</accession>
<evidence type="ECO:0000313" key="4">
    <source>
        <dbReference type="Proteomes" id="UP001065549"/>
    </source>
</evidence>
<dbReference type="InterPro" id="IPR011059">
    <property type="entry name" value="Metal-dep_hydrolase_composite"/>
</dbReference>
<dbReference type="AlphaFoldDB" id="A0A9J6QLC7"/>